<comment type="caution">
    <text evidence="5">The sequence shown here is derived from an EMBL/GenBank/DDBJ whole genome shotgun (WGS) entry which is preliminary data.</text>
</comment>
<dbReference type="AlphaFoldDB" id="A0ABD0L0E5"/>
<keyword evidence="6" id="KW-1185">Reference proteome</keyword>
<reference evidence="5 6" key="1">
    <citation type="journal article" date="2023" name="Sci. Data">
        <title>Genome assembly of the Korean intertidal mud-creeper Batillaria attramentaria.</title>
        <authorList>
            <person name="Patra A.K."/>
            <person name="Ho P.T."/>
            <person name="Jun S."/>
            <person name="Lee S.J."/>
            <person name="Kim Y."/>
            <person name="Won Y.J."/>
        </authorList>
    </citation>
    <scope>NUCLEOTIDE SEQUENCE [LARGE SCALE GENOMIC DNA]</scope>
    <source>
        <strain evidence="5">Wonlab-2016</strain>
    </source>
</reference>
<evidence type="ECO:0000313" key="6">
    <source>
        <dbReference type="Proteomes" id="UP001519460"/>
    </source>
</evidence>
<evidence type="ECO:0000256" key="4">
    <source>
        <dbReference type="SAM" id="SignalP"/>
    </source>
</evidence>
<dbReference type="InterPro" id="IPR050975">
    <property type="entry name" value="Sleep_regulator"/>
</dbReference>
<evidence type="ECO:0000256" key="3">
    <source>
        <dbReference type="SAM" id="Phobius"/>
    </source>
</evidence>
<gene>
    <name evidence="5" type="ORF">BaRGS_00015978</name>
</gene>
<evidence type="ECO:0000313" key="5">
    <source>
        <dbReference type="EMBL" id="KAK7492840.1"/>
    </source>
</evidence>
<keyword evidence="3" id="KW-0472">Membrane</keyword>
<keyword evidence="2" id="KW-0325">Glycoprotein</keyword>
<feature type="signal peptide" evidence="4">
    <location>
        <begin position="1"/>
        <end position="23"/>
    </location>
</feature>
<feature type="chain" id="PRO_5044880708" description="Protein sleepless" evidence="4">
    <location>
        <begin position="24"/>
        <end position="139"/>
    </location>
</feature>
<dbReference type="Pfam" id="PF17064">
    <property type="entry name" value="QVR"/>
    <property type="match status" value="1"/>
</dbReference>
<dbReference type="Proteomes" id="UP001519460">
    <property type="component" value="Unassembled WGS sequence"/>
</dbReference>
<proteinExistence type="predicted"/>
<evidence type="ECO:0000256" key="2">
    <source>
        <dbReference type="ARBA" id="ARBA00023180"/>
    </source>
</evidence>
<feature type="transmembrane region" description="Helical" evidence="3">
    <location>
        <begin position="116"/>
        <end position="137"/>
    </location>
</feature>
<dbReference type="PANTHER" id="PTHR33562">
    <property type="entry name" value="ATILLA, ISOFORM B-RELATED-RELATED"/>
    <property type="match status" value="1"/>
</dbReference>
<sequence length="139" mass="15693">MQGQYQIIAAVFFLAVAIKEGLAIHCVDCNSFQKKACDSDPSSFLIDCDKHEDPRFHNATACRKMEQEIYYDDDYQVRTIRQCAVEVGPMKCIERTGTYRFKVFYCHCNNEDGCNGAGALSFSLVIASLSVALAYFFKL</sequence>
<evidence type="ECO:0008006" key="7">
    <source>
        <dbReference type="Google" id="ProtNLM"/>
    </source>
</evidence>
<name>A0ABD0L0E5_9CAEN</name>
<keyword evidence="3" id="KW-1133">Transmembrane helix</keyword>
<accession>A0ABD0L0E5</accession>
<protein>
    <recommendedName>
        <fullName evidence="7">Protein sleepless</fullName>
    </recommendedName>
</protein>
<keyword evidence="1 4" id="KW-0732">Signal</keyword>
<dbReference type="InterPro" id="IPR031424">
    <property type="entry name" value="QVR-like"/>
</dbReference>
<keyword evidence="3" id="KW-0812">Transmembrane</keyword>
<dbReference type="PANTHER" id="PTHR33562:SF2">
    <property type="entry name" value="PROTEIN QUIVER"/>
    <property type="match status" value="1"/>
</dbReference>
<dbReference type="EMBL" id="JACVVK020000099">
    <property type="protein sequence ID" value="KAK7492840.1"/>
    <property type="molecule type" value="Genomic_DNA"/>
</dbReference>
<evidence type="ECO:0000256" key="1">
    <source>
        <dbReference type="ARBA" id="ARBA00022729"/>
    </source>
</evidence>
<organism evidence="5 6">
    <name type="scientific">Batillaria attramentaria</name>
    <dbReference type="NCBI Taxonomy" id="370345"/>
    <lineage>
        <taxon>Eukaryota</taxon>
        <taxon>Metazoa</taxon>
        <taxon>Spiralia</taxon>
        <taxon>Lophotrochozoa</taxon>
        <taxon>Mollusca</taxon>
        <taxon>Gastropoda</taxon>
        <taxon>Caenogastropoda</taxon>
        <taxon>Sorbeoconcha</taxon>
        <taxon>Cerithioidea</taxon>
        <taxon>Batillariidae</taxon>
        <taxon>Batillaria</taxon>
    </lineage>
</organism>